<comment type="caution">
    <text evidence="3">The sequence shown here is derived from an EMBL/GenBank/DDBJ whole genome shotgun (WGS) entry which is preliminary data.</text>
</comment>
<accession>A0A7C6EJV8</accession>
<sequence>MSEELNKYSCGIPVELLSAYIDNELDEQEYTRVKEHLKSCVHCKEIVEQFREMDARIREMELEEPSPEFIFNLKKNVMERVGKKKRNVFWRFFPMLVPAAVAVLILVIIRNEGLENPVGMNNRVPYVYSEEKKGIEEEKVDISLPLTKSVVRARTKTEPRRDKMVSPPMPTTIARKEEEIEALPYAERSSLSEIGESDVIRAIVDSTGKIINVAKGKSLVPEEDTTISRLLKGKQISPPTVQGKPTQMFVEFNPAEKDSN</sequence>
<dbReference type="AlphaFoldDB" id="A0A7C6EJV8"/>
<keyword evidence="1" id="KW-0472">Membrane</keyword>
<proteinExistence type="predicted"/>
<dbReference type="Pfam" id="PF13490">
    <property type="entry name" value="zf-HC2"/>
    <property type="match status" value="1"/>
</dbReference>
<dbReference type="Gene3D" id="1.10.10.1320">
    <property type="entry name" value="Anti-sigma factor, zinc-finger domain"/>
    <property type="match status" value="1"/>
</dbReference>
<reference evidence="3" key="1">
    <citation type="journal article" date="2020" name="mSystems">
        <title>Genome- and Community-Level Interaction Insights into Carbon Utilization and Element Cycling Functions of Hydrothermarchaeota in Hydrothermal Sediment.</title>
        <authorList>
            <person name="Zhou Z."/>
            <person name="Liu Y."/>
            <person name="Xu W."/>
            <person name="Pan J."/>
            <person name="Luo Z.H."/>
            <person name="Li M."/>
        </authorList>
    </citation>
    <scope>NUCLEOTIDE SEQUENCE [LARGE SCALE GENOMIC DNA]</scope>
    <source>
        <strain evidence="3">SpSt-783</strain>
    </source>
</reference>
<gene>
    <name evidence="3" type="ORF">ENV70_04740</name>
</gene>
<keyword evidence="1" id="KW-1133">Transmembrane helix</keyword>
<dbReference type="InterPro" id="IPR041916">
    <property type="entry name" value="Anti_sigma_zinc_sf"/>
</dbReference>
<feature type="domain" description="Putative zinc-finger" evidence="2">
    <location>
        <begin position="14"/>
        <end position="43"/>
    </location>
</feature>
<evidence type="ECO:0000259" key="2">
    <source>
        <dbReference type="Pfam" id="PF13490"/>
    </source>
</evidence>
<name>A0A7C6EJV8_UNCW3</name>
<feature type="transmembrane region" description="Helical" evidence="1">
    <location>
        <begin position="88"/>
        <end position="109"/>
    </location>
</feature>
<keyword evidence="1" id="KW-0812">Transmembrane</keyword>
<dbReference type="EMBL" id="DTHJ01000097">
    <property type="protein sequence ID" value="HHS62905.1"/>
    <property type="molecule type" value="Genomic_DNA"/>
</dbReference>
<protein>
    <recommendedName>
        <fullName evidence="2">Putative zinc-finger domain-containing protein</fullName>
    </recommendedName>
</protein>
<evidence type="ECO:0000256" key="1">
    <source>
        <dbReference type="SAM" id="Phobius"/>
    </source>
</evidence>
<evidence type="ECO:0000313" key="3">
    <source>
        <dbReference type="EMBL" id="HHS62905.1"/>
    </source>
</evidence>
<dbReference type="InterPro" id="IPR027383">
    <property type="entry name" value="Znf_put"/>
</dbReference>
<organism evidence="3">
    <name type="scientific">candidate division WOR-3 bacterium</name>
    <dbReference type="NCBI Taxonomy" id="2052148"/>
    <lineage>
        <taxon>Bacteria</taxon>
        <taxon>Bacteria division WOR-3</taxon>
    </lineage>
</organism>